<protein>
    <submittedName>
        <fullName evidence="1">Uncharacterized protein</fullName>
    </submittedName>
</protein>
<proteinExistence type="predicted"/>
<dbReference type="KEGG" id="mprt:ET475_08580"/>
<accession>A0A4P6EFW4</accession>
<keyword evidence="2" id="KW-1185">Reference proteome</keyword>
<gene>
    <name evidence="1" type="ORF">ET475_08580</name>
</gene>
<dbReference type="EMBL" id="CP035494">
    <property type="protein sequence ID" value="QAY60039.1"/>
    <property type="molecule type" value="Genomic_DNA"/>
</dbReference>
<reference evidence="1 2" key="1">
    <citation type="submission" date="2019-01" db="EMBL/GenBank/DDBJ databases">
        <title>Genome sequencing of strain DFW100M-13.</title>
        <authorList>
            <person name="Heo J."/>
            <person name="Kim S.-J."/>
            <person name="Kim J.-S."/>
            <person name="Hong S.-B."/>
            <person name="Kwon S.-W."/>
        </authorList>
    </citation>
    <scope>NUCLEOTIDE SEQUENCE [LARGE SCALE GENOMIC DNA]</scope>
    <source>
        <strain evidence="1 2">DFW100M-13</strain>
    </source>
</reference>
<dbReference type="RefSeq" id="WP_129388625.1">
    <property type="nucleotide sequence ID" value="NZ_CP035494.1"/>
</dbReference>
<dbReference type="AlphaFoldDB" id="A0A4P6EFW4"/>
<dbReference type="OrthoDB" id="4915037at2"/>
<dbReference type="Proteomes" id="UP000293995">
    <property type="component" value="Chromosome"/>
</dbReference>
<organism evidence="1 2">
    <name type="scientific">Microbacterium protaetiae</name>
    <dbReference type="NCBI Taxonomy" id="2509458"/>
    <lineage>
        <taxon>Bacteria</taxon>
        <taxon>Bacillati</taxon>
        <taxon>Actinomycetota</taxon>
        <taxon>Actinomycetes</taxon>
        <taxon>Micrococcales</taxon>
        <taxon>Microbacteriaceae</taxon>
        <taxon>Microbacterium</taxon>
    </lineage>
</organism>
<name>A0A4P6EFW4_9MICO</name>
<evidence type="ECO:0000313" key="1">
    <source>
        <dbReference type="EMBL" id="QAY60039.1"/>
    </source>
</evidence>
<sequence>MHIDHHAGEAPDPRPGMFEQAQQLPVPAITFVPQPNLEGAIPSAMQRGNDRLGLRHMSVSFTYTLIRNPSDRAAPENFAELDDETQRALDELPHVQRPAWIVEMSERIRHPQLREAVCTNWFREHDERANVDTMLLEHINQVLRNSFPTERGWEGLAGNMPPAPDVTAHAIQRDARVIVNGESLDGIRIDTDPFVVGLGARLPSGGILTVIVPRDELIYLTLEFEDFDFSS</sequence>
<evidence type="ECO:0000313" key="2">
    <source>
        <dbReference type="Proteomes" id="UP000293995"/>
    </source>
</evidence>